<dbReference type="SUPFAM" id="SSF51905">
    <property type="entry name" value="FAD/NAD(P)-binding domain"/>
    <property type="match status" value="1"/>
</dbReference>
<dbReference type="InterPro" id="IPR050464">
    <property type="entry name" value="Zeta_carotene_desat/Oxidored"/>
</dbReference>
<dbReference type="STRING" id="4538.I1QAP3"/>
<keyword evidence="2" id="KW-1185">Reference proteome</keyword>
<organism evidence="1 2">
    <name type="scientific">Oryza glaberrima</name>
    <name type="common">African rice</name>
    <dbReference type="NCBI Taxonomy" id="4538"/>
    <lineage>
        <taxon>Eukaryota</taxon>
        <taxon>Viridiplantae</taxon>
        <taxon>Streptophyta</taxon>
        <taxon>Embryophyta</taxon>
        <taxon>Tracheophyta</taxon>
        <taxon>Spermatophyta</taxon>
        <taxon>Magnoliopsida</taxon>
        <taxon>Liliopsida</taxon>
        <taxon>Poales</taxon>
        <taxon>Poaceae</taxon>
        <taxon>BOP clade</taxon>
        <taxon>Oryzoideae</taxon>
        <taxon>Oryzeae</taxon>
        <taxon>Oryzinae</taxon>
        <taxon>Oryza</taxon>
    </lineage>
</organism>
<dbReference type="EnsemblPlants" id="ORGLA07G0118500.1">
    <property type="protein sequence ID" value="ORGLA07G0118500.1"/>
    <property type="gene ID" value="ORGLA07G0118500"/>
</dbReference>
<reference evidence="1" key="1">
    <citation type="submission" date="2015-06" db="UniProtKB">
        <authorList>
            <consortium name="EnsemblPlants"/>
        </authorList>
    </citation>
    <scope>IDENTIFICATION</scope>
</reference>
<name>I1QAP3_ORYGL</name>
<sequence>MTRVAVVGAGVSGLAAAHEAARGGGGVRVTLYEREDSLGGHARTVAVDGDAGPVDLDLGFMVFNREDPNEHDIQILFPISLFLTILHSKWPLIFSILPH</sequence>
<evidence type="ECO:0000313" key="2">
    <source>
        <dbReference type="Proteomes" id="UP000007306"/>
    </source>
</evidence>
<dbReference type="Gramene" id="ORGLA07G0225300.1">
    <property type="protein sequence ID" value="ORGLA07G0225300.1"/>
    <property type="gene ID" value="ORGLA07G0225300"/>
</dbReference>
<dbReference type="InterPro" id="IPR036188">
    <property type="entry name" value="FAD/NAD-bd_sf"/>
</dbReference>
<dbReference type="PANTHER" id="PTHR42923:SF17">
    <property type="entry name" value="AMINE OXIDASE DOMAIN-CONTAINING PROTEIN"/>
    <property type="match status" value="1"/>
</dbReference>
<reference evidence="1 2" key="2">
    <citation type="submission" date="2018-04" db="EMBL/GenBank/DDBJ databases">
        <title>OglaRS2 (Oryza glaberrima Reference Sequence Version 2).</title>
        <authorList>
            <person name="Zhang J."/>
            <person name="Kudrna D."/>
            <person name="Lee S."/>
            <person name="Talag J."/>
            <person name="Rajasekar S."/>
            <person name="Wing R.A."/>
        </authorList>
    </citation>
    <scope>NUCLEOTIDE SEQUENCE [LARGE SCALE GENOMIC DNA]</scope>
    <source>
        <strain evidence="1 2">cv. IRGC 96717</strain>
    </source>
</reference>
<dbReference type="EnsemblPlants" id="ORGLA07G0225300.1">
    <property type="protein sequence ID" value="ORGLA07G0225300.1"/>
    <property type="gene ID" value="ORGLA07G0225300"/>
</dbReference>
<dbReference type="Proteomes" id="UP000007306">
    <property type="component" value="Chromosome 7"/>
</dbReference>
<dbReference type="OMA" id="SETPCFC"/>
<dbReference type="Pfam" id="PF13450">
    <property type="entry name" value="NAD_binding_8"/>
    <property type="match status" value="1"/>
</dbReference>
<dbReference type="PRINTS" id="PR00419">
    <property type="entry name" value="ADXRDTASE"/>
</dbReference>
<dbReference type="eggNOG" id="ENOG502T2R3">
    <property type="taxonomic scope" value="Eukaryota"/>
</dbReference>
<evidence type="ECO:0000313" key="1">
    <source>
        <dbReference type="EnsemblPlants" id="ORGLA07G0118500.1"/>
    </source>
</evidence>
<evidence type="ECO:0008006" key="3">
    <source>
        <dbReference type="Google" id="ProtNLM"/>
    </source>
</evidence>
<protein>
    <recommendedName>
        <fullName evidence="3">Amine oxidase domain-containing protein</fullName>
    </recommendedName>
</protein>
<proteinExistence type="predicted"/>
<dbReference type="Gene3D" id="3.50.50.60">
    <property type="entry name" value="FAD/NAD(P)-binding domain"/>
    <property type="match status" value="1"/>
</dbReference>
<dbReference type="GO" id="GO:0016491">
    <property type="term" value="F:oxidoreductase activity"/>
    <property type="evidence" value="ECO:0007669"/>
    <property type="project" value="TreeGrafter"/>
</dbReference>
<dbReference type="PANTHER" id="PTHR42923">
    <property type="entry name" value="PROTOPORPHYRINOGEN OXIDASE"/>
    <property type="match status" value="1"/>
</dbReference>
<dbReference type="Gramene" id="ORGLA07G0118500.1">
    <property type="protein sequence ID" value="ORGLA07G0118500.1"/>
    <property type="gene ID" value="ORGLA07G0118500"/>
</dbReference>
<dbReference type="AlphaFoldDB" id="I1QAP3"/>
<dbReference type="HOGENOM" id="CLU_2324206_0_0_1"/>
<accession>I1QAP3</accession>